<keyword evidence="2" id="KW-1185">Reference proteome</keyword>
<protein>
    <recommendedName>
        <fullName evidence="3">Surface carbohydrate biosynthesis protein</fullName>
    </recommendedName>
</protein>
<name>A0A974SPF4_9RHOO</name>
<reference evidence="1" key="1">
    <citation type="submission" date="2020-11" db="EMBL/GenBank/DDBJ databases">
        <title>Azospira restricta DSM 18626 genome sequence.</title>
        <authorList>
            <person name="Moe W.M."/>
        </authorList>
    </citation>
    <scope>NUCLEOTIDE SEQUENCE</scope>
    <source>
        <strain evidence="1">DSM 18626</strain>
    </source>
</reference>
<accession>A0A974SPF4</accession>
<dbReference type="InterPro" id="IPR030906">
    <property type="entry name" value="Surf_polysacc"/>
</dbReference>
<dbReference type="EMBL" id="CP064781">
    <property type="protein sequence ID" value="QRJ64058.1"/>
    <property type="molecule type" value="Genomic_DNA"/>
</dbReference>
<dbReference type="AlphaFoldDB" id="A0A974SPF4"/>
<sequence>MNDTRHHQIVEASPRVAIVVDNPRRDLRGLVLLAHEFTKLGALAYLVPMYQQGYDLPLLAPDLVVVNYARENNRSLLETYRALHYRVAVLDTEGGVLSESGLDSPANWARGIRQSGLAALVHDYCFWGEAVRDAFVEHSGMDAEALAVTGCPRYDLCCAPWSEVLEYERRGFVLVNTNFSAINPQFTRSAEDESRIFKSLGWEADYVEKLFDELKAVFPRYLDAVELIARTFPAKTVLVRPHPFENPQIYRDRFAGLSNVIVDGAGDILNAIFAADCVVHLNCGSAVDTVRLGKLPISLEYLNTERMRRHAPLPSRLSCPAGDPEMLLSLIADPDAAVAGYDKIMISREVGRWYHLSDGLSARRVATFLMSRLGDRQPAARRSLGAAVRGGRSRASALQVLRGALGALAGSKPVSTLAELVQRSRRQKRIELPFVIGLLEQYCRLDDGVPALASIVRNPLTGAPLSTIAVRKK</sequence>
<evidence type="ECO:0000313" key="2">
    <source>
        <dbReference type="Proteomes" id="UP000663444"/>
    </source>
</evidence>
<dbReference type="Proteomes" id="UP000663444">
    <property type="component" value="Chromosome"/>
</dbReference>
<dbReference type="NCBIfam" id="TIGR04396">
    <property type="entry name" value="surf_polysacc"/>
    <property type="match status" value="1"/>
</dbReference>
<evidence type="ECO:0008006" key="3">
    <source>
        <dbReference type="Google" id="ProtNLM"/>
    </source>
</evidence>
<evidence type="ECO:0000313" key="1">
    <source>
        <dbReference type="EMBL" id="QRJ64058.1"/>
    </source>
</evidence>
<dbReference type="KEGG" id="ares:IWH25_01480"/>
<proteinExistence type="predicted"/>
<organism evidence="1 2">
    <name type="scientific">Azospira restricta</name>
    <dbReference type="NCBI Taxonomy" id="404405"/>
    <lineage>
        <taxon>Bacteria</taxon>
        <taxon>Pseudomonadati</taxon>
        <taxon>Pseudomonadota</taxon>
        <taxon>Betaproteobacteria</taxon>
        <taxon>Rhodocyclales</taxon>
        <taxon>Rhodocyclaceae</taxon>
        <taxon>Azospira</taxon>
    </lineage>
</organism>
<dbReference type="RefSeq" id="WP_203387593.1">
    <property type="nucleotide sequence ID" value="NZ_CP064781.1"/>
</dbReference>
<gene>
    <name evidence="1" type="ORF">IWH25_01480</name>
</gene>